<organism evidence="9 10">
    <name type="scientific">Stecheria intestinalis</name>
    <dbReference type="NCBI Taxonomy" id="2606630"/>
    <lineage>
        <taxon>Bacteria</taxon>
        <taxon>Bacillati</taxon>
        <taxon>Bacillota</taxon>
        <taxon>Erysipelotrichia</taxon>
        <taxon>Erysipelotrichales</taxon>
        <taxon>Erysipelotrichaceae</taxon>
        <taxon>Stecheria</taxon>
    </lineage>
</organism>
<dbReference type="GO" id="GO:0005886">
    <property type="term" value="C:plasma membrane"/>
    <property type="evidence" value="ECO:0007669"/>
    <property type="project" value="UniProtKB-SubCell"/>
</dbReference>
<comment type="similarity">
    <text evidence="7">Belongs to the binding-protein-dependent transport system permease family.</text>
</comment>
<evidence type="ECO:0000256" key="3">
    <source>
        <dbReference type="ARBA" id="ARBA00022475"/>
    </source>
</evidence>
<feature type="domain" description="ABC transmembrane type-1" evidence="8">
    <location>
        <begin position="71"/>
        <end position="263"/>
    </location>
</feature>
<dbReference type="GO" id="GO:0055085">
    <property type="term" value="P:transmembrane transport"/>
    <property type="evidence" value="ECO:0007669"/>
    <property type="project" value="InterPro"/>
</dbReference>
<feature type="transmembrane region" description="Helical" evidence="7">
    <location>
        <begin position="12"/>
        <end position="32"/>
    </location>
</feature>
<evidence type="ECO:0000256" key="4">
    <source>
        <dbReference type="ARBA" id="ARBA00022692"/>
    </source>
</evidence>
<keyword evidence="6 7" id="KW-0472">Membrane</keyword>
<dbReference type="InterPro" id="IPR000515">
    <property type="entry name" value="MetI-like"/>
</dbReference>
<feature type="transmembrane region" description="Helical" evidence="7">
    <location>
        <begin position="142"/>
        <end position="161"/>
    </location>
</feature>
<feature type="transmembrane region" description="Helical" evidence="7">
    <location>
        <begin position="75"/>
        <end position="96"/>
    </location>
</feature>
<protein>
    <submittedName>
        <fullName evidence="9">Carbohydrate ABC transporter permease</fullName>
    </submittedName>
</protein>
<evidence type="ECO:0000256" key="1">
    <source>
        <dbReference type="ARBA" id="ARBA00004651"/>
    </source>
</evidence>
<dbReference type="EMBL" id="VUMN01000011">
    <property type="protein sequence ID" value="MSS58419.1"/>
    <property type="molecule type" value="Genomic_DNA"/>
</dbReference>
<comment type="caution">
    <text evidence="9">The sequence shown here is derived from an EMBL/GenBank/DDBJ whole genome shotgun (WGS) entry which is preliminary data.</text>
</comment>
<evidence type="ECO:0000313" key="9">
    <source>
        <dbReference type="EMBL" id="MSS58419.1"/>
    </source>
</evidence>
<evidence type="ECO:0000256" key="7">
    <source>
        <dbReference type="RuleBase" id="RU363032"/>
    </source>
</evidence>
<reference evidence="9 10" key="1">
    <citation type="submission" date="2019-08" db="EMBL/GenBank/DDBJ databases">
        <title>In-depth cultivation of the pig gut microbiome towards novel bacterial diversity and tailored functional studies.</title>
        <authorList>
            <person name="Wylensek D."/>
            <person name="Hitch T.C.A."/>
            <person name="Clavel T."/>
        </authorList>
    </citation>
    <scope>NUCLEOTIDE SEQUENCE [LARGE SCALE GENOMIC DNA]</scope>
    <source>
        <strain evidence="9 10">Oil+RF-744-GAM-WT-6</strain>
    </source>
</reference>
<evidence type="ECO:0000256" key="6">
    <source>
        <dbReference type="ARBA" id="ARBA00023136"/>
    </source>
</evidence>
<keyword evidence="3" id="KW-1003">Cell membrane</keyword>
<keyword evidence="2 7" id="KW-0813">Transport</keyword>
<dbReference type="Pfam" id="PF00528">
    <property type="entry name" value="BPD_transp_1"/>
    <property type="match status" value="1"/>
</dbReference>
<keyword evidence="5 7" id="KW-1133">Transmembrane helix</keyword>
<name>A0A7X2NRZ1_9FIRM</name>
<dbReference type="PANTHER" id="PTHR43744">
    <property type="entry name" value="ABC TRANSPORTER PERMEASE PROTEIN MG189-RELATED-RELATED"/>
    <property type="match status" value="1"/>
</dbReference>
<dbReference type="PROSITE" id="PS51257">
    <property type="entry name" value="PROKAR_LIPOPROTEIN"/>
    <property type="match status" value="1"/>
</dbReference>
<evidence type="ECO:0000259" key="8">
    <source>
        <dbReference type="PROSITE" id="PS50928"/>
    </source>
</evidence>
<dbReference type="Gene3D" id="1.10.3720.10">
    <property type="entry name" value="MetI-like"/>
    <property type="match status" value="1"/>
</dbReference>
<dbReference type="RefSeq" id="WP_154504179.1">
    <property type="nucleotide sequence ID" value="NZ_VUMN01000011.1"/>
</dbReference>
<keyword evidence="10" id="KW-1185">Reference proteome</keyword>
<feature type="transmembrane region" description="Helical" evidence="7">
    <location>
        <begin position="108"/>
        <end position="130"/>
    </location>
</feature>
<evidence type="ECO:0000256" key="2">
    <source>
        <dbReference type="ARBA" id="ARBA00022448"/>
    </source>
</evidence>
<dbReference type="AlphaFoldDB" id="A0A7X2NRZ1"/>
<dbReference type="Proteomes" id="UP000461880">
    <property type="component" value="Unassembled WGS sequence"/>
</dbReference>
<dbReference type="SUPFAM" id="SSF161098">
    <property type="entry name" value="MetI-like"/>
    <property type="match status" value="1"/>
</dbReference>
<accession>A0A7X2NRZ1</accession>
<sequence>MKRKTSIKRAIVFIIIAIGACSMVLPFAWMIVTSLKYPNLVYTIPPEWIPNPVNWNNYIDVWKESNLLTGIKNSFIISAIVLTASTFTSTMAAFAFAKLQFPMKNTIFLMLLSTMMVPFIVLLVPLFAIYSKIHWIDTLLPMIVPASLCNINNIFFLRQYMTGLPTDLLDAAKIDGCNYFQAYFKIFLPLSKPAIIANIIMLFMTTWNDYFGPLVFTHSTSKQTVQVAIAMMNSHYIQQTNVPMVMAASMIAILPVLILFITCQKYFTESFALTGVKG</sequence>
<evidence type="ECO:0000313" key="10">
    <source>
        <dbReference type="Proteomes" id="UP000461880"/>
    </source>
</evidence>
<gene>
    <name evidence="9" type="ORF">FYJ51_05825</name>
</gene>
<dbReference type="InterPro" id="IPR035906">
    <property type="entry name" value="MetI-like_sf"/>
</dbReference>
<dbReference type="PROSITE" id="PS50928">
    <property type="entry name" value="ABC_TM1"/>
    <property type="match status" value="1"/>
</dbReference>
<evidence type="ECO:0000256" key="5">
    <source>
        <dbReference type="ARBA" id="ARBA00022989"/>
    </source>
</evidence>
<comment type="subcellular location">
    <subcellularLocation>
        <location evidence="1 7">Cell membrane</location>
        <topology evidence="1 7">Multi-pass membrane protein</topology>
    </subcellularLocation>
</comment>
<dbReference type="CDD" id="cd06261">
    <property type="entry name" value="TM_PBP2"/>
    <property type="match status" value="1"/>
</dbReference>
<feature type="transmembrane region" description="Helical" evidence="7">
    <location>
        <begin position="242"/>
        <end position="261"/>
    </location>
</feature>
<dbReference type="PANTHER" id="PTHR43744:SF12">
    <property type="entry name" value="ABC TRANSPORTER PERMEASE PROTEIN MG189-RELATED"/>
    <property type="match status" value="1"/>
</dbReference>
<feature type="transmembrane region" description="Helical" evidence="7">
    <location>
        <begin position="182"/>
        <end position="204"/>
    </location>
</feature>
<proteinExistence type="inferred from homology"/>
<keyword evidence="4 7" id="KW-0812">Transmembrane</keyword>